<dbReference type="PANTHER" id="PTHR48420:SF1">
    <property type="entry name" value="NON-HAEM DIOXYGENASE N-TERMINAL DOMAIN-CONTAINING PROTEIN"/>
    <property type="match status" value="1"/>
</dbReference>
<dbReference type="AlphaFoldDB" id="A0A9P8AHW0"/>
<dbReference type="Proteomes" id="UP000790833">
    <property type="component" value="Unassembled WGS sequence"/>
</dbReference>
<dbReference type="PANTHER" id="PTHR48420">
    <property type="entry name" value="NON-HAEM DIOXYGENASE N-TERMINAL DOMAIN-CONTAINING PROTEIN"/>
    <property type="match status" value="1"/>
</dbReference>
<evidence type="ECO:0000313" key="2">
    <source>
        <dbReference type="Proteomes" id="UP000790833"/>
    </source>
</evidence>
<dbReference type="GeneID" id="66113849"/>
<accession>A0A9P8AHW0</accession>
<proteinExistence type="predicted"/>
<dbReference type="InterPro" id="IPR027443">
    <property type="entry name" value="IPNS-like_sf"/>
</dbReference>
<keyword evidence="2" id="KW-1185">Reference proteome</keyword>
<sequence length="332" mass="37454">MLDVVIVKLEELDDFDDLSRLKQAFGPDSLGIIIVKHQDPHIASLRNIVLLNASKLANLPPTKLSQLECPEAFWLVGWSRGRERLKNGEYDFNKGSFYANCAFHVNPQYECPPPEMCLGDYSQFKAYTTRNIWPSDNTIKLFEKDFKELCNYILNVAGKVARICDQYMTQIVEDFQPGFLERIVKESTTTKARMLHYYPIAGTSGIQDDWCGEHLDHSCLTGLLPASYVDGGGEIVSDTSPDNEGGLYIRNRKGELVKVDIPSDCIAFQTGSALEEITRGRFKAVPHYVKGVLVEGIARNTLAVFCQPNLHELVNDTQDFAQYAQMILEKHH</sequence>
<gene>
    <name evidence="1" type="ORF">KQ657_000475</name>
</gene>
<dbReference type="RefSeq" id="XP_043049330.1">
    <property type="nucleotide sequence ID" value="XM_043191318.1"/>
</dbReference>
<evidence type="ECO:0000313" key="1">
    <source>
        <dbReference type="EMBL" id="KAG7193782.1"/>
    </source>
</evidence>
<protein>
    <submittedName>
        <fullName evidence="1">Uncharacterized protein</fullName>
    </submittedName>
</protein>
<dbReference type="OrthoDB" id="438224at2759"/>
<dbReference type="EMBL" id="JAHMUF010000010">
    <property type="protein sequence ID" value="KAG7193782.1"/>
    <property type="molecule type" value="Genomic_DNA"/>
</dbReference>
<name>A0A9P8AHW0_9ASCO</name>
<reference evidence="1" key="1">
    <citation type="submission" date="2021-03" db="EMBL/GenBank/DDBJ databases">
        <authorList>
            <person name="Palmer J.M."/>
        </authorList>
    </citation>
    <scope>NUCLEOTIDE SEQUENCE</scope>
    <source>
        <strain evidence="1">ARV_011</strain>
    </source>
</reference>
<dbReference type="Gene3D" id="2.60.120.330">
    <property type="entry name" value="B-lactam Antibiotic, Isopenicillin N Synthase, Chain"/>
    <property type="match status" value="1"/>
</dbReference>
<organism evidence="1 2">
    <name type="scientific">Scheffersomyces spartinae</name>
    <dbReference type="NCBI Taxonomy" id="45513"/>
    <lineage>
        <taxon>Eukaryota</taxon>
        <taxon>Fungi</taxon>
        <taxon>Dikarya</taxon>
        <taxon>Ascomycota</taxon>
        <taxon>Saccharomycotina</taxon>
        <taxon>Pichiomycetes</taxon>
        <taxon>Debaryomycetaceae</taxon>
        <taxon>Scheffersomyces</taxon>
    </lineage>
</organism>
<comment type="caution">
    <text evidence="1">The sequence shown here is derived from an EMBL/GenBank/DDBJ whole genome shotgun (WGS) entry which is preliminary data.</text>
</comment>
<dbReference type="SUPFAM" id="SSF51197">
    <property type="entry name" value="Clavaminate synthase-like"/>
    <property type="match status" value="1"/>
</dbReference>